<keyword evidence="7" id="KW-0862">Zinc</keyword>
<evidence type="ECO:0000256" key="7">
    <source>
        <dbReference type="PROSITE-ProRule" id="PRU00723"/>
    </source>
</evidence>
<feature type="compositionally biased region" description="Low complexity" evidence="8">
    <location>
        <begin position="499"/>
        <end position="523"/>
    </location>
</feature>
<evidence type="ECO:0000256" key="4">
    <source>
        <dbReference type="ARBA" id="ARBA00022454"/>
    </source>
</evidence>
<dbReference type="PANTHER" id="PTHR46557">
    <property type="entry name" value="SERINE/THREONINE-PROTEIN PHOSPHATASE 1 REGULATORY SUBUNIT 10-RELATED"/>
    <property type="match status" value="1"/>
</dbReference>
<dbReference type="Pfam" id="PF08711">
    <property type="entry name" value="Med26"/>
    <property type="match status" value="1"/>
</dbReference>
<feature type="region of interest" description="Disordered" evidence="8">
    <location>
        <begin position="406"/>
        <end position="691"/>
    </location>
</feature>
<evidence type="ECO:0000256" key="2">
    <source>
        <dbReference type="ARBA" id="ARBA00004286"/>
    </source>
</evidence>
<feature type="domain" description="C3H1-type" evidence="9">
    <location>
        <begin position="687"/>
        <end position="715"/>
    </location>
</feature>
<dbReference type="GO" id="GO:0008157">
    <property type="term" value="F:protein phosphatase 1 binding"/>
    <property type="evidence" value="ECO:0007669"/>
    <property type="project" value="TreeGrafter"/>
</dbReference>
<evidence type="ECO:0000256" key="1">
    <source>
        <dbReference type="ARBA" id="ARBA00004123"/>
    </source>
</evidence>
<evidence type="ECO:0000259" key="9">
    <source>
        <dbReference type="PROSITE" id="PS50103"/>
    </source>
</evidence>
<evidence type="ECO:0000256" key="8">
    <source>
        <dbReference type="SAM" id="MobiDB-lite"/>
    </source>
</evidence>
<feature type="region of interest" description="Disordered" evidence="8">
    <location>
        <begin position="151"/>
        <end position="237"/>
    </location>
</feature>
<dbReference type="InterPro" id="IPR000571">
    <property type="entry name" value="Znf_CCCH"/>
</dbReference>
<feature type="compositionally biased region" description="Polar residues" evidence="8">
    <location>
        <begin position="189"/>
        <end position="204"/>
    </location>
</feature>
<dbReference type="Gene3D" id="1.20.930.10">
    <property type="entry name" value="Conserved domain common to transcription factors TFIIS, elongin A, CRSP70"/>
    <property type="match status" value="1"/>
</dbReference>
<keyword evidence="12" id="KW-1185">Reference proteome</keyword>
<feature type="compositionally biased region" description="Basic and acidic residues" evidence="8">
    <location>
        <begin position="227"/>
        <end position="237"/>
    </location>
</feature>
<dbReference type="AlphaFoldDB" id="A0A7M5WXD8"/>
<name>A0A7M5WXD8_9CNID</name>
<dbReference type="SUPFAM" id="SSF47676">
    <property type="entry name" value="Conserved domain common to transcription factors TFIIS, elongin A, CRSP70"/>
    <property type="match status" value="1"/>
</dbReference>
<dbReference type="SMART" id="SM00356">
    <property type="entry name" value="ZnF_C3H1"/>
    <property type="match status" value="1"/>
</dbReference>
<evidence type="ECO:0000256" key="3">
    <source>
        <dbReference type="ARBA" id="ARBA00022330"/>
    </source>
</evidence>
<dbReference type="OrthoDB" id="2138378at2759"/>
<dbReference type="RefSeq" id="XP_066928034.1">
    <property type="nucleotide sequence ID" value="XM_067071933.1"/>
</dbReference>
<keyword evidence="4" id="KW-0158">Chromosome</keyword>
<evidence type="ECO:0000256" key="5">
    <source>
        <dbReference type="ARBA" id="ARBA00023242"/>
    </source>
</evidence>
<dbReference type="InterPro" id="IPR035441">
    <property type="entry name" value="TFIIS/LEDGF_dom_sf"/>
</dbReference>
<dbReference type="Pfam" id="PF00642">
    <property type="entry name" value="zf-CCCH"/>
    <property type="match status" value="1"/>
</dbReference>
<protein>
    <recommendedName>
        <fullName evidence="3">Serine/threonine-protein phosphatase 1 regulatory subunit 10</fullName>
    </recommendedName>
</protein>
<feature type="compositionally biased region" description="Gly residues" evidence="8">
    <location>
        <begin position="643"/>
        <end position="670"/>
    </location>
</feature>
<feature type="zinc finger region" description="C3H1-type" evidence="7">
    <location>
        <begin position="687"/>
        <end position="715"/>
    </location>
</feature>
<dbReference type="PROSITE" id="PS50103">
    <property type="entry name" value="ZF_C3H1"/>
    <property type="match status" value="1"/>
</dbReference>
<evidence type="ECO:0000313" key="12">
    <source>
        <dbReference type="Proteomes" id="UP000594262"/>
    </source>
</evidence>
<dbReference type="GO" id="GO:0000785">
    <property type="term" value="C:chromatin"/>
    <property type="evidence" value="ECO:0007669"/>
    <property type="project" value="TreeGrafter"/>
</dbReference>
<evidence type="ECO:0000259" key="10">
    <source>
        <dbReference type="PROSITE" id="PS51319"/>
    </source>
</evidence>
<dbReference type="InterPro" id="IPR003617">
    <property type="entry name" value="TFIIS/CRSP70_N_sub"/>
</dbReference>
<organism evidence="11 12">
    <name type="scientific">Clytia hemisphaerica</name>
    <dbReference type="NCBI Taxonomy" id="252671"/>
    <lineage>
        <taxon>Eukaryota</taxon>
        <taxon>Metazoa</taxon>
        <taxon>Cnidaria</taxon>
        <taxon>Hydrozoa</taxon>
        <taxon>Hydroidolina</taxon>
        <taxon>Leptothecata</taxon>
        <taxon>Obeliida</taxon>
        <taxon>Clytiidae</taxon>
        <taxon>Clytia</taxon>
    </lineage>
</organism>
<feature type="compositionally biased region" description="Gly residues" evidence="8">
    <location>
        <begin position="555"/>
        <end position="566"/>
    </location>
</feature>
<feature type="compositionally biased region" description="Low complexity" evidence="8">
    <location>
        <begin position="589"/>
        <end position="618"/>
    </location>
</feature>
<dbReference type="SMART" id="SM00509">
    <property type="entry name" value="TFS2N"/>
    <property type="match status" value="1"/>
</dbReference>
<feature type="compositionally biased region" description="Polar residues" evidence="8">
    <location>
        <begin position="442"/>
        <end position="454"/>
    </location>
</feature>
<feature type="compositionally biased region" description="Basic and acidic residues" evidence="8">
    <location>
        <begin position="160"/>
        <end position="188"/>
    </location>
</feature>
<evidence type="ECO:0000256" key="6">
    <source>
        <dbReference type="PROSITE-ProRule" id="PRU00649"/>
    </source>
</evidence>
<evidence type="ECO:0000313" key="11">
    <source>
        <dbReference type="EnsemblMetazoa" id="CLYHEMP014520.1"/>
    </source>
</evidence>
<dbReference type="GeneID" id="136815487"/>
<sequence length="715" mass="78743">MGTPGGEPKVLLNALKPMLGVVGDIKTSQEVLRVIGMMKDAEKLMSRCVYLNILKATCRQAKTNEEKRATLERFLTTGGWGILNKWLMEFTRSQNYPVLLELIDVLKIMPITVELLKQGNTGKLMKQMTKLENVDVKKSAGQLIKQWKEMIRGGNNEAQDSNKRPREDGKSSTEKPEKRAKLSSDKGISDSSGFMNALNASTPEKPSKKKKRSNSKDQKTTLPLDEILNKPSDDKKLKLEADSDKIAETPASPETTSEESLAHLLVSPAVEAANQALKDTDNTVLVDEGSLARKKNKKKRSITWAADDKLVQIEYFELLPGERKAVHTENFSIARQQELLLEKQAFKNRRSEDDKMSEMVQWNRLIPVDNAGVPNFIPGEKSREKYLQSEREKNVLAFIFLTRESLPNSPAEPDFDPEEHSTRTQPRVIPHDEDGTVFPSKATASTPLPSTTNIPDEERIPSPTTKTPPSTTPPQGRNTGGNNNYQDDMSPAVQSIMQNLLKNGPNNNSNGNGGNNQKQSFGNGTEGIPSILDSNIPNPRGGGRGGQGPRFRGASRGGSGGGGRGGNFNNNGNQRQRWEGSNQNMPPQDDWNNYDDGNYNGNNYDNSYDNYDQQSNYRGQGGGKNRNRGGGHFRNNDNYNGGDNYGRGGGRGYFRGGNRGGNGGGNGRGGNWQNNQNGGPPRGGGGNRGKQICQHFQSARGCRNGDRCNFLHVRR</sequence>
<keyword evidence="7" id="KW-0479">Metal-binding</keyword>
<dbReference type="PROSITE" id="PS51319">
    <property type="entry name" value="TFIIS_N"/>
    <property type="match status" value="1"/>
</dbReference>
<dbReference type="GO" id="GO:0008270">
    <property type="term" value="F:zinc ion binding"/>
    <property type="evidence" value="ECO:0007669"/>
    <property type="project" value="UniProtKB-KW"/>
</dbReference>
<feature type="compositionally biased region" description="Polar residues" evidence="8">
    <location>
        <begin position="475"/>
        <end position="498"/>
    </location>
</feature>
<accession>A0A7M5WXD8</accession>
<dbReference type="GO" id="GO:0072357">
    <property type="term" value="C:PTW/PP1 phosphatase complex"/>
    <property type="evidence" value="ECO:0007669"/>
    <property type="project" value="TreeGrafter"/>
</dbReference>
<dbReference type="GO" id="GO:0005634">
    <property type="term" value="C:nucleus"/>
    <property type="evidence" value="ECO:0007669"/>
    <property type="project" value="UniProtKB-SubCell"/>
</dbReference>
<feature type="domain" description="TFIIS N-terminal" evidence="10">
    <location>
        <begin position="81"/>
        <end position="154"/>
    </location>
</feature>
<proteinExistence type="predicted"/>
<dbReference type="InterPro" id="IPR017923">
    <property type="entry name" value="TFIIS_N"/>
</dbReference>
<dbReference type="EnsemblMetazoa" id="CLYHEMT014520.1">
    <property type="protein sequence ID" value="CLYHEMP014520.1"/>
    <property type="gene ID" value="CLYHEMG014520"/>
</dbReference>
<keyword evidence="5 6" id="KW-0539">Nucleus</keyword>
<keyword evidence="7" id="KW-0863">Zinc-finger</keyword>
<dbReference type="PANTHER" id="PTHR46557:SF1">
    <property type="entry name" value="SERINE_THREONINE-PROTEIN PHOSPHATASE 1 REGULATORY SUBUNIT 10"/>
    <property type="match status" value="1"/>
</dbReference>
<dbReference type="Proteomes" id="UP000594262">
    <property type="component" value="Unplaced"/>
</dbReference>
<reference evidence="11" key="1">
    <citation type="submission" date="2021-01" db="UniProtKB">
        <authorList>
            <consortium name="EnsemblMetazoa"/>
        </authorList>
    </citation>
    <scope>IDENTIFICATION</scope>
</reference>
<comment type="subcellular location">
    <subcellularLocation>
        <location evidence="2">Chromosome</location>
    </subcellularLocation>
    <subcellularLocation>
        <location evidence="1 6">Nucleus</location>
    </subcellularLocation>
</comment>